<keyword evidence="3" id="KW-1185">Reference proteome</keyword>
<organism evidence="2 3">
    <name type="scientific">Vespula maculifrons</name>
    <name type="common">Eastern yellow jacket</name>
    <name type="synonym">Wasp</name>
    <dbReference type="NCBI Taxonomy" id="7453"/>
    <lineage>
        <taxon>Eukaryota</taxon>
        <taxon>Metazoa</taxon>
        <taxon>Ecdysozoa</taxon>
        <taxon>Arthropoda</taxon>
        <taxon>Hexapoda</taxon>
        <taxon>Insecta</taxon>
        <taxon>Pterygota</taxon>
        <taxon>Neoptera</taxon>
        <taxon>Endopterygota</taxon>
        <taxon>Hymenoptera</taxon>
        <taxon>Apocrita</taxon>
        <taxon>Aculeata</taxon>
        <taxon>Vespoidea</taxon>
        <taxon>Vespidae</taxon>
        <taxon>Vespinae</taxon>
        <taxon>Vespula</taxon>
    </lineage>
</organism>
<sequence>TNFFIGRRRVVMKEKKELQQQQQHRRFLVGPFLGIEIPRRLRRRFIEKSREEPMKAEKSRVKVLQSCRSCFCVYTFLRITRGNLKTFDPPCVRIGTTYVLRGSGGFGCGGDSCGSDGVAGVTMGKDQGSPRIYFSSPVVYINTHICLLVHIGISMYIGV</sequence>
<gene>
    <name evidence="2" type="ORF">V1477_008964</name>
</gene>
<dbReference type="Proteomes" id="UP001607303">
    <property type="component" value="Unassembled WGS sequence"/>
</dbReference>
<feature type="transmembrane region" description="Helical" evidence="1">
    <location>
        <begin position="132"/>
        <end position="157"/>
    </location>
</feature>
<protein>
    <submittedName>
        <fullName evidence="2">Uncharacterized protein</fullName>
    </submittedName>
</protein>
<evidence type="ECO:0000313" key="2">
    <source>
        <dbReference type="EMBL" id="KAL2743475.1"/>
    </source>
</evidence>
<keyword evidence="1" id="KW-1133">Transmembrane helix</keyword>
<keyword evidence="1" id="KW-0472">Membrane</keyword>
<name>A0ABD2CEI6_VESMC</name>
<dbReference type="AlphaFoldDB" id="A0ABD2CEI6"/>
<accession>A0ABD2CEI6</accession>
<feature type="non-terminal residue" evidence="2">
    <location>
        <position position="1"/>
    </location>
</feature>
<evidence type="ECO:0000313" key="3">
    <source>
        <dbReference type="Proteomes" id="UP001607303"/>
    </source>
</evidence>
<proteinExistence type="predicted"/>
<dbReference type="EMBL" id="JAYRBN010000056">
    <property type="protein sequence ID" value="KAL2743475.1"/>
    <property type="molecule type" value="Genomic_DNA"/>
</dbReference>
<evidence type="ECO:0000256" key="1">
    <source>
        <dbReference type="SAM" id="Phobius"/>
    </source>
</evidence>
<keyword evidence="1" id="KW-0812">Transmembrane</keyword>
<reference evidence="2 3" key="1">
    <citation type="journal article" date="2024" name="Ann. Entomol. Soc. Am.">
        <title>Genomic analyses of the southern and eastern yellowjacket wasps (Hymenoptera: Vespidae) reveal evolutionary signatures of social life.</title>
        <authorList>
            <person name="Catto M.A."/>
            <person name="Caine P.B."/>
            <person name="Orr S.E."/>
            <person name="Hunt B.G."/>
            <person name="Goodisman M.A.D."/>
        </authorList>
    </citation>
    <scope>NUCLEOTIDE SEQUENCE [LARGE SCALE GENOMIC DNA]</scope>
    <source>
        <strain evidence="2">232</strain>
        <tissue evidence="2">Head and thorax</tissue>
    </source>
</reference>
<comment type="caution">
    <text evidence="2">The sequence shown here is derived from an EMBL/GenBank/DDBJ whole genome shotgun (WGS) entry which is preliminary data.</text>
</comment>